<keyword evidence="2" id="KW-1185">Reference proteome</keyword>
<dbReference type="Gene3D" id="3.30.160.20">
    <property type="match status" value="1"/>
</dbReference>
<evidence type="ECO:0000313" key="1">
    <source>
        <dbReference type="EMBL" id="KAG2591798.1"/>
    </source>
</evidence>
<dbReference type="Proteomes" id="UP000823388">
    <property type="component" value="Chromosome 5N"/>
</dbReference>
<comment type="caution">
    <text evidence="1">The sequence shown here is derived from an EMBL/GenBank/DDBJ whole genome shotgun (WGS) entry which is preliminary data.</text>
</comment>
<dbReference type="EMBL" id="CM029046">
    <property type="protein sequence ID" value="KAG2591798.1"/>
    <property type="molecule type" value="Genomic_DNA"/>
</dbReference>
<dbReference type="AlphaFoldDB" id="A0A8T0S3Z5"/>
<evidence type="ECO:0000313" key="2">
    <source>
        <dbReference type="Proteomes" id="UP000823388"/>
    </source>
</evidence>
<gene>
    <name evidence="1" type="ORF">PVAP13_5NG505886</name>
</gene>
<sequence length="187" mass="21218">MLARPRHMNPRKRGLSLKQCLSKAKQLDTLSSELQSQLTSLETRHGYPDVDGRLSLEGLSGSNRCVLFWLLYVFLPLKMDKGGPRTALFRLCKILQWPMPKFEFVEQRFRTPIILDGVTTTNFNSFVSTITLHIPDVTVITLQGDQRTDKKSSQDSASLVMLEKLPRTQVLHMQDGAAKRHGSHQLS</sequence>
<name>A0A8T0S3Z5_PANVG</name>
<protein>
    <submittedName>
        <fullName evidence="1">Uncharacterized protein</fullName>
    </submittedName>
</protein>
<reference evidence="1" key="1">
    <citation type="submission" date="2020-05" db="EMBL/GenBank/DDBJ databases">
        <title>WGS assembly of Panicum virgatum.</title>
        <authorList>
            <person name="Lovell J.T."/>
            <person name="Jenkins J."/>
            <person name="Shu S."/>
            <person name="Juenger T.E."/>
            <person name="Schmutz J."/>
        </authorList>
    </citation>
    <scope>NUCLEOTIDE SEQUENCE</scope>
    <source>
        <strain evidence="1">AP13</strain>
    </source>
</reference>
<accession>A0A8T0S3Z5</accession>
<organism evidence="1 2">
    <name type="scientific">Panicum virgatum</name>
    <name type="common">Blackwell switchgrass</name>
    <dbReference type="NCBI Taxonomy" id="38727"/>
    <lineage>
        <taxon>Eukaryota</taxon>
        <taxon>Viridiplantae</taxon>
        <taxon>Streptophyta</taxon>
        <taxon>Embryophyta</taxon>
        <taxon>Tracheophyta</taxon>
        <taxon>Spermatophyta</taxon>
        <taxon>Magnoliopsida</taxon>
        <taxon>Liliopsida</taxon>
        <taxon>Poales</taxon>
        <taxon>Poaceae</taxon>
        <taxon>PACMAD clade</taxon>
        <taxon>Panicoideae</taxon>
        <taxon>Panicodae</taxon>
        <taxon>Paniceae</taxon>
        <taxon>Panicinae</taxon>
        <taxon>Panicum</taxon>
        <taxon>Panicum sect. Hiantes</taxon>
    </lineage>
</organism>
<proteinExistence type="predicted"/>